<keyword evidence="11" id="KW-1185">Reference proteome</keyword>
<name>F2UDS4_SALR5</name>
<dbReference type="KEGG" id="sre:PTSG_07009"/>
<evidence type="ECO:0000256" key="4">
    <source>
        <dbReference type="ARBA" id="ARBA00022576"/>
    </source>
</evidence>
<comment type="similarity">
    <text evidence="2">Belongs to the class-I pyridoxal-phosphate-dependent aminotransferase family.</text>
</comment>
<protein>
    <recommendedName>
        <fullName evidence="8">Aspartate aminotransferase</fullName>
        <ecNumber evidence="8">2.6.1.1</ecNumber>
    </recommendedName>
</protein>
<dbReference type="EC" id="2.6.1.1" evidence="8"/>
<dbReference type="eggNOG" id="KOG1411">
    <property type="taxonomic scope" value="Eukaryota"/>
</dbReference>
<comment type="cofactor">
    <cofactor evidence="1">
        <name>pyridoxal 5'-phosphate</name>
        <dbReference type="ChEBI" id="CHEBI:597326"/>
    </cofactor>
</comment>
<dbReference type="Pfam" id="PF00155">
    <property type="entry name" value="Aminotran_1_2"/>
    <property type="match status" value="1"/>
</dbReference>
<dbReference type="GO" id="GO:0004069">
    <property type="term" value="F:L-aspartate:2-oxoglutarate aminotransferase activity"/>
    <property type="evidence" value="ECO:0007669"/>
    <property type="project" value="UniProtKB-EC"/>
</dbReference>
<evidence type="ECO:0000256" key="3">
    <source>
        <dbReference type="ARBA" id="ARBA00011738"/>
    </source>
</evidence>
<evidence type="ECO:0000259" key="9">
    <source>
        <dbReference type="Pfam" id="PF00155"/>
    </source>
</evidence>
<dbReference type="InterPro" id="IPR004838">
    <property type="entry name" value="NHTrfase_class1_PyrdxlP-BS"/>
</dbReference>
<comment type="catalytic activity">
    <reaction evidence="7 8">
        <text>L-aspartate + 2-oxoglutarate = oxaloacetate + L-glutamate</text>
        <dbReference type="Rhea" id="RHEA:21824"/>
        <dbReference type="ChEBI" id="CHEBI:16452"/>
        <dbReference type="ChEBI" id="CHEBI:16810"/>
        <dbReference type="ChEBI" id="CHEBI:29985"/>
        <dbReference type="ChEBI" id="CHEBI:29991"/>
        <dbReference type="EC" id="2.6.1.1"/>
    </reaction>
</comment>
<dbReference type="AlphaFoldDB" id="F2UDS4"/>
<dbReference type="GO" id="GO:0005739">
    <property type="term" value="C:mitochondrion"/>
    <property type="evidence" value="ECO:0007669"/>
    <property type="project" value="TreeGrafter"/>
</dbReference>
<dbReference type="EMBL" id="GL832970">
    <property type="protein sequence ID" value="EGD74774.1"/>
    <property type="molecule type" value="Genomic_DNA"/>
</dbReference>
<dbReference type="InParanoid" id="F2UDS4"/>
<comment type="miscellaneous">
    <text evidence="8">In eukaryotes there are cytoplasmic, mitochondrial and chloroplastic isozymes.</text>
</comment>
<evidence type="ECO:0000256" key="1">
    <source>
        <dbReference type="ARBA" id="ARBA00001933"/>
    </source>
</evidence>
<feature type="domain" description="Aminotransferase class I/classII large" evidence="9">
    <location>
        <begin position="62"/>
        <end position="431"/>
    </location>
</feature>
<evidence type="ECO:0000256" key="5">
    <source>
        <dbReference type="ARBA" id="ARBA00022679"/>
    </source>
</evidence>
<dbReference type="InterPro" id="IPR015421">
    <property type="entry name" value="PyrdxlP-dep_Trfase_major"/>
</dbReference>
<dbReference type="FunCoup" id="F2UDS4">
    <property type="interactions" value="1113"/>
</dbReference>
<keyword evidence="6" id="KW-0663">Pyridoxal phosphate</keyword>
<reference evidence="10" key="1">
    <citation type="submission" date="2009-08" db="EMBL/GenBank/DDBJ databases">
        <title>Annotation of Salpingoeca rosetta.</title>
        <authorList>
            <consortium name="The Broad Institute Genome Sequencing Platform"/>
            <person name="Russ C."/>
            <person name="Cuomo C."/>
            <person name="Burger G."/>
            <person name="Gray M.W."/>
            <person name="Holland P.W.H."/>
            <person name="King N."/>
            <person name="Lang F.B.F."/>
            <person name="Roger A.J."/>
            <person name="Ruiz-Trillo I."/>
            <person name="Young S.K."/>
            <person name="Zeng Q."/>
            <person name="Gargeya S."/>
            <person name="Alvarado L."/>
            <person name="Berlin A."/>
            <person name="Chapman S.B."/>
            <person name="Chen Z."/>
            <person name="Freedman E."/>
            <person name="Gellesch M."/>
            <person name="Goldberg J."/>
            <person name="Griggs A."/>
            <person name="Gujja S."/>
            <person name="Heilman E."/>
            <person name="Heiman D."/>
            <person name="Howarth C."/>
            <person name="Mehta T."/>
            <person name="Neiman D."/>
            <person name="Pearson M."/>
            <person name="Roberts A."/>
            <person name="Saif S."/>
            <person name="Shea T."/>
            <person name="Shenoy N."/>
            <person name="Sisk P."/>
            <person name="Stolte C."/>
            <person name="Sykes S."/>
            <person name="White J."/>
            <person name="Yandava C."/>
            <person name="Haas B."/>
            <person name="Nusbaum C."/>
            <person name="Birren B."/>
        </authorList>
    </citation>
    <scope>NUCLEOTIDE SEQUENCE [LARGE SCALE GENOMIC DNA]</scope>
    <source>
        <strain evidence="10">ATCC 50818</strain>
    </source>
</reference>
<evidence type="ECO:0000256" key="2">
    <source>
        <dbReference type="ARBA" id="ARBA00007441"/>
    </source>
</evidence>
<evidence type="ECO:0000256" key="6">
    <source>
        <dbReference type="ARBA" id="ARBA00022898"/>
    </source>
</evidence>
<dbReference type="GO" id="GO:0030170">
    <property type="term" value="F:pyridoxal phosphate binding"/>
    <property type="evidence" value="ECO:0007669"/>
    <property type="project" value="InterPro"/>
</dbReference>
<keyword evidence="4 8" id="KW-0032">Aminotransferase</keyword>
<dbReference type="Gene3D" id="3.90.1150.10">
    <property type="entry name" value="Aspartate Aminotransferase, domain 1"/>
    <property type="match status" value="1"/>
</dbReference>
<dbReference type="PANTHER" id="PTHR11879">
    <property type="entry name" value="ASPARTATE AMINOTRANSFERASE"/>
    <property type="match status" value="1"/>
</dbReference>
<dbReference type="CDD" id="cd00609">
    <property type="entry name" value="AAT_like"/>
    <property type="match status" value="1"/>
</dbReference>
<dbReference type="FunFam" id="3.40.640.10:FF:000066">
    <property type="entry name" value="Aspartate aminotransferase"/>
    <property type="match status" value="1"/>
</dbReference>
<dbReference type="NCBIfam" id="NF006719">
    <property type="entry name" value="PRK09257.1"/>
    <property type="match status" value="1"/>
</dbReference>
<dbReference type="PANTHER" id="PTHR11879:SF22">
    <property type="entry name" value="ASPARTATE AMINOTRANSFERASE, MITOCHONDRIAL"/>
    <property type="match status" value="1"/>
</dbReference>
<organism evidence="11">
    <name type="scientific">Salpingoeca rosetta (strain ATCC 50818 / BSB-021)</name>
    <dbReference type="NCBI Taxonomy" id="946362"/>
    <lineage>
        <taxon>Eukaryota</taxon>
        <taxon>Choanoflagellata</taxon>
        <taxon>Craspedida</taxon>
        <taxon>Salpingoecidae</taxon>
        <taxon>Salpingoeca</taxon>
    </lineage>
</organism>
<keyword evidence="5 8" id="KW-0808">Transferase</keyword>
<evidence type="ECO:0000256" key="8">
    <source>
        <dbReference type="RuleBase" id="RU000480"/>
    </source>
</evidence>
<dbReference type="FunFam" id="3.90.1150.10:FF:000001">
    <property type="entry name" value="Aspartate aminotransferase"/>
    <property type="match status" value="1"/>
</dbReference>
<gene>
    <name evidence="10" type="ORF">PTSG_07009</name>
</gene>
<dbReference type="PRINTS" id="PR00799">
    <property type="entry name" value="TRANSAMINASE"/>
</dbReference>
<dbReference type="PROSITE" id="PS00105">
    <property type="entry name" value="AA_TRANSFER_CLASS_1"/>
    <property type="match status" value="1"/>
</dbReference>
<dbReference type="OrthoDB" id="6752799at2759"/>
<evidence type="ECO:0000313" key="11">
    <source>
        <dbReference type="Proteomes" id="UP000007799"/>
    </source>
</evidence>
<dbReference type="InterPro" id="IPR004839">
    <property type="entry name" value="Aminotransferase_I/II_large"/>
</dbReference>
<dbReference type="OMA" id="GTWTHIT"/>
<accession>F2UDS4</accession>
<dbReference type="RefSeq" id="XP_004992419.1">
    <property type="nucleotide sequence ID" value="XM_004992362.1"/>
</dbReference>
<dbReference type="STRING" id="946362.F2UDS4"/>
<sequence length="440" mass="48099">MSAVAAVLAGGRIAAASASAKACAATTAVAASRMSLWAHVQQGPPDPILGLTEAYNKDTFPNKVNLGVGAYRDDEGKPHVLQCVTEAEKRLLDAHLNKEYASIQGPKDFRDASAKLALADADNALAEGRVTTVQSISGTGGLRVAGIFLAQFYNFPNKDRAIYLPTPTWSNHLPIFRACGIEPRTYSYYDKNTCGLDFKGMMQDLDKLENGSVVLLHACAQNPTGVDPTPEQWHEIATLIKQKNHLPVFDMAYQGFASGDYDKDAYAVRHFCEQGMLPFVIQSYSKNMGLYGERVGALNVVTTDPQQASAIESQLKIMIRALYSNPPIHGARIVATVLNDNDLHALLLKETHAMADRITSMRTRLVEELAKAGSKLDWSHIQRQIGMFCFSGLTEQEVQELISTYHIYLTKNGRISMAGVSSGNVEYLAHAMHAVTAHRE</sequence>
<evidence type="ECO:0000256" key="7">
    <source>
        <dbReference type="ARBA" id="ARBA00049185"/>
    </source>
</evidence>
<proteinExistence type="inferred from homology"/>
<dbReference type="InterPro" id="IPR015424">
    <property type="entry name" value="PyrdxlP-dep_Trfase"/>
</dbReference>
<dbReference type="InterPro" id="IPR015422">
    <property type="entry name" value="PyrdxlP-dep_Trfase_small"/>
</dbReference>
<comment type="subunit">
    <text evidence="3 8">Homodimer.</text>
</comment>
<dbReference type="SUPFAM" id="SSF53383">
    <property type="entry name" value="PLP-dependent transferases"/>
    <property type="match status" value="1"/>
</dbReference>
<dbReference type="GeneID" id="16072986"/>
<dbReference type="Proteomes" id="UP000007799">
    <property type="component" value="Unassembled WGS sequence"/>
</dbReference>
<dbReference type="GO" id="GO:0006533">
    <property type="term" value="P:L-aspartate catabolic process"/>
    <property type="evidence" value="ECO:0007669"/>
    <property type="project" value="TreeGrafter"/>
</dbReference>
<dbReference type="Gene3D" id="3.40.640.10">
    <property type="entry name" value="Type I PLP-dependent aspartate aminotransferase-like (Major domain)"/>
    <property type="match status" value="1"/>
</dbReference>
<dbReference type="InterPro" id="IPR000796">
    <property type="entry name" value="Asp_trans"/>
</dbReference>
<evidence type="ECO:0000313" key="10">
    <source>
        <dbReference type="EMBL" id="EGD74774.1"/>
    </source>
</evidence>